<dbReference type="RefSeq" id="WP_148349767.1">
    <property type="nucleotide sequence ID" value="NZ_JBHSBF010000009.1"/>
</dbReference>
<dbReference type="InterPro" id="IPR016166">
    <property type="entry name" value="FAD-bd_PCMH"/>
</dbReference>
<comment type="similarity">
    <text evidence="2">Belongs to the oxygen-dependent FAD-linked oxidoreductase family.</text>
</comment>
<evidence type="ECO:0000259" key="7">
    <source>
        <dbReference type="PROSITE" id="PS51387"/>
    </source>
</evidence>
<dbReference type="PANTHER" id="PTHR42973:SF39">
    <property type="entry name" value="FAD-BINDING PCMH-TYPE DOMAIN-CONTAINING PROTEIN"/>
    <property type="match status" value="1"/>
</dbReference>
<evidence type="ECO:0000256" key="4">
    <source>
        <dbReference type="ARBA" id="ARBA00022827"/>
    </source>
</evidence>
<dbReference type="Gene3D" id="3.40.462.20">
    <property type="match status" value="1"/>
</dbReference>
<dbReference type="InterPro" id="IPR050416">
    <property type="entry name" value="FAD-linked_Oxidoreductase"/>
</dbReference>
<dbReference type="Proteomes" id="UP000322634">
    <property type="component" value="Unassembled WGS sequence"/>
</dbReference>
<proteinExistence type="inferred from homology"/>
<comment type="caution">
    <text evidence="8">The sequence shown here is derived from an EMBL/GenBank/DDBJ whole genome shotgun (WGS) entry which is preliminary data.</text>
</comment>
<gene>
    <name evidence="8" type="ORF">FXF65_11595</name>
</gene>
<dbReference type="InterPro" id="IPR012951">
    <property type="entry name" value="BBE"/>
</dbReference>
<keyword evidence="4" id="KW-0274">FAD</keyword>
<dbReference type="GO" id="GO:0071949">
    <property type="term" value="F:FAD binding"/>
    <property type="evidence" value="ECO:0007669"/>
    <property type="project" value="InterPro"/>
</dbReference>
<evidence type="ECO:0000256" key="6">
    <source>
        <dbReference type="SAM" id="MobiDB-lite"/>
    </source>
</evidence>
<dbReference type="InterPro" id="IPR036318">
    <property type="entry name" value="FAD-bd_PCMH-like_sf"/>
</dbReference>
<dbReference type="GO" id="GO:0016491">
    <property type="term" value="F:oxidoreductase activity"/>
    <property type="evidence" value="ECO:0007669"/>
    <property type="project" value="UniProtKB-KW"/>
</dbReference>
<organism evidence="8 9">
    <name type="scientific">Actinomadura syzygii</name>
    <dbReference type="NCBI Taxonomy" id="1427538"/>
    <lineage>
        <taxon>Bacteria</taxon>
        <taxon>Bacillati</taxon>
        <taxon>Actinomycetota</taxon>
        <taxon>Actinomycetes</taxon>
        <taxon>Streptosporangiales</taxon>
        <taxon>Thermomonosporaceae</taxon>
        <taxon>Actinomadura</taxon>
    </lineage>
</organism>
<evidence type="ECO:0000256" key="2">
    <source>
        <dbReference type="ARBA" id="ARBA00005466"/>
    </source>
</evidence>
<feature type="region of interest" description="Disordered" evidence="6">
    <location>
        <begin position="1"/>
        <end position="35"/>
    </location>
</feature>
<sequence length="531" mass="56991">MNESHGPQILDGGEAVDGDAPPSASPIPLDGTVTVTPGSPRFKELTVGNNQRWVAAPESVQIAGDADDVLRIVQKAVRGGKRVSVRGGGHCYADFVYSTSTEVIIDTSAMNRISWDPAYHAFAVEPGAELGRVYEVLYRRWGVTVPGGVCPFVGIAGHATGGGYGLLSRRFGVVADHIAAVEMVVVDSRGRARLVTASRRPSDPNHDLWWAVCGGGGGNFGVITKYWFRSADAAGTSPREALPNPPSQVVVSAGFIPYARLPQDAFRTLIGNFGAWQTANASPASPYTSLSGIVFVPHRAAGGLGLVTQIDATVPGATTLLDDYLTALVRGTGIQTPTLPHRTLNWLASTRYIGTSQPALMTDPSERSAVKSAYMRQPFTPRQIDAIYENIMRTDYANMSATVQLTGVAGGKVNAVAADATAYSHRNATYLALFENFWVPESEDAQHIGWLRDIFGQVFADTGGYPTPGAQTDGCYINSPDPDILDPAYNKSGVPWSTLYYGGNYPRLQRVKAKWDPTDFFRHSQSIALPR</sequence>
<protein>
    <submittedName>
        <fullName evidence="8">FAD-binding oxidoreductase</fullName>
    </submittedName>
</protein>
<keyword evidence="9" id="KW-1185">Reference proteome</keyword>
<keyword evidence="5" id="KW-0560">Oxidoreductase</keyword>
<keyword evidence="3" id="KW-0285">Flavoprotein</keyword>
<dbReference type="Pfam" id="PF01565">
    <property type="entry name" value="FAD_binding_4"/>
    <property type="match status" value="1"/>
</dbReference>
<dbReference type="OrthoDB" id="545125at2"/>
<dbReference type="Gene3D" id="3.30.465.10">
    <property type="match status" value="1"/>
</dbReference>
<dbReference type="PANTHER" id="PTHR42973">
    <property type="entry name" value="BINDING OXIDOREDUCTASE, PUTATIVE (AFU_ORTHOLOGUE AFUA_1G17690)-RELATED"/>
    <property type="match status" value="1"/>
</dbReference>
<dbReference type="InterPro" id="IPR016169">
    <property type="entry name" value="FAD-bd_PCMH_sub2"/>
</dbReference>
<evidence type="ECO:0000256" key="3">
    <source>
        <dbReference type="ARBA" id="ARBA00022630"/>
    </source>
</evidence>
<evidence type="ECO:0000313" key="8">
    <source>
        <dbReference type="EMBL" id="TYC15972.1"/>
    </source>
</evidence>
<reference evidence="8 9" key="1">
    <citation type="submission" date="2019-08" db="EMBL/GenBank/DDBJ databases">
        <title>Actinomadura sp. nov. CYP1-5 isolated from mountain soil.</title>
        <authorList>
            <person name="Songsumanus A."/>
            <person name="Kuncharoen N."/>
            <person name="Kudo T."/>
            <person name="Yuki M."/>
            <person name="Igarashi Y."/>
            <person name="Tanasupawat S."/>
        </authorList>
    </citation>
    <scope>NUCLEOTIDE SEQUENCE [LARGE SCALE GENOMIC DNA]</scope>
    <source>
        <strain evidence="8 9">GKU157</strain>
    </source>
</reference>
<dbReference type="PROSITE" id="PS51387">
    <property type="entry name" value="FAD_PCMH"/>
    <property type="match status" value="1"/>
</dbReference>
<dbReference type="EMBL" id="VSFF01000004">
    <property type="protein sequence ID" value="TYC15972.1"/>
    <property type="molecule type" value="Genomic_DNA"/>
</dbReference>
<dbReference type="PROSITE" id="PS00862">
    <property type="entry name" value="OX2_COVAL_FAD"/>
    <property type="match status" value="1"/>
</dbReference>
<dbReference type="SUPFAM" id="SSF56176">
    <property type="entry name" value="FAD-binding/transporter-associated domain-like"/>
    <property type="match status" value="1"/>
</dbReference>
<evidence type="ECO:0000313" key="9">
    <source>
        <dbReference type="Proteomes" id="UP000322634"/>
    </source>
</evidence>
<dbReference type="Pfam" id="PF08031">
    <property type="entry name" value="BBE"/>
    <property type="match status" value="1"/>
</dbReference>
<dbReference type="InterPro" id="IPR006093">
    <property type="entry name" value="Oxy_OxRdtase_FAD_BS"/>
</dbReference>
<comment type="cofactor">
    <cofactor evidence="1">
        <name>FAD</name>
        <dbReference type="ChEBI" id="CHEBI:57692"/>
    </cofactor>
</comment>
<name>A0A5D0UE88_9ACTN</name>
<dbReference type="AlphaFoldDB" id="A0A5D0UE88"/>
<accession>A0A5D0UE88</accession>
<evidence type="ECO:0000256" key="1">
    <source>
        <dbReference type="ARBA" id="ARBA00001974"/>
    </source>
</evidence>
<dbReference type="InterPro" id="IPR006094">
    <property type="entry name" value="Oxid_FAD_bind_N"/>
</dbReference>
<evidence type="ECO:0000256" key="5">
    <source>
        <dbReference type="ARBA" id="ARBA00023002"/>
    </source>
</evidence>
<feature type="domain" description="FAD-binding PCMH-type" evidence="7">
    <location>
        <begin position="46"/>
        <end position="233"/>
    </location>
</feature>